<dbReference type="InterPro" id="IPR036249">
    <property type="entry name" value="Thioredoxin-like_sf"/>
</dbReference>
<accession>A0A937XAC1</accession>
<dbReference type="NCBIfam" id="TIGR02174">
    <property type="entry name" value="CXXU_selWTH"/>
    <property type="match status" value="1"/>
</dbReference>
<keyword evidence="1" id="KW-0676">Redox-active center</keyword>
<dbReference type="Pfam" id="PF10262">
    <property type="entry name" value="Rdx"/>
    <property type="match status" value="1"/>
</dbReference>
<dbReference type="Proteomes" id="UP000748308">
    <property type="component" value="Unassembled WGS sequence"/>
</dbReference>
<dbReference type="EMBL" id="VGIY01000038">
    <property type="protein sequence ID" value="MBM3316752.1"/>
    <property type="molecule type" value="Genomic_DNA"/>
</dbReference>
<sequence length="59" mass="6441">MPRAAGLAARVKEATGHDAELIESHGGVFEVTCDGTLIYSKKQTGRFPEDEEVLSRLPR</sequence>
<organism evidence="2 3">
    <name type="scientific">Eiseniibacteriota bacterium</name>
    <dbReference type="NCBI Taxonomy" id="2212470"/>
    <lineage>
        <taxon>Bacteria</taxon>
        <taxon>Candidatus Eiseniibacteriota</taxon>
    </lineage>
</organism>
<comment type="caution">
    <text evidence="2">The sequence shown here is derived from an EMBL/GenBank/DDBJ whole genome shotgun (WGS) entry which is preliminary data.</text>
</comment>
<dbReference type="Gene3D" id="3.40.30.10">
    <property type="entry name" value="Glutaredoxin"/>
    <property type="match status" value="1"/>
</dbReference>
<evidence type="ECO:0000256" key="1">
    <source>
        <dbReference type="ARBA" id="ARBA00023284"/>
    </source>
</evidence>
<dbReference type="InterPro" id="IPR011893">
    <property type="entry name" value="Selenoprotein_Rdx-typ"/>
</dbReference>
<reference evidence="2" key="1">
    <citation type="submission" date="2019-03" db="EMBL/GenBank/DDBJ databases">
        <title>Lake Tanganyika Metagenome-Assembled Genomes (MAGs).</title>
        <authorList>
            <person name="Tran P."/>
        </authorList>
    </citation>
    <scope>NUCLEOTIDE SEQUENCE</scope>
    <source>
        <strain evidence="2">M_DeepCast_400m_m2_100</strain>
    </source>
</reference>
<evidence type="ECO:0000313" key="2">
    <source>
        <dbReference type="EMBL" id="MBM3316752.1"/>
    </source>
</evidence>
<name>A0A937XAC1_UNCEI</name>
<gene>
    <name evidence="2" type="ORF">FJY75_02765</name>
</gene>
<protein>
    <submittedName>
        <fullName evidence="2">Rdx family protein</fullName>
    </submittedName>
</protein>
<proteinExistence type="predicted"/>
<dbReference type="SUPFAM" id="SSF52833">
    <property type="entry name" value="Thioredoxin-like"/>
    <property type="match status" value="1"/>
</dbReference>
<evidence type="ECO:0000313" key="3">
    <source>
        <dbReference type="Proteomes" id="UP000748308"/>
    </source>
</evidence>
<dbReference type="AlphaFoldDB" id="A0A937XAC1"/>